<proteinExistence type="predicted"/>
<dbReference type="Pfam" id="PF00367">
    <property type="entry name" value="PTS_EIIB"/>
    <property type="match status" value="1"/>
</dbReference>
<keyword evidence="3" id="KW-1003">Cell membrane</keyword>
<dbReference type="Pfam" id="PF02378">
    <property type="entry name" value="PTS_EIIC"/>
    <property type="match status" value="1"/>
</dbReference>
<evidence type="ECO:0000259" key="14">
    <source>
        <dbReference type="PROSITE" id="PS51098"/>
    </source>
</evidence>
<dbReference type="GO" id="GO:0008982">
    <property type="term" value="F:protein-N(PI)-phosphohistidine-sugar phosphotransferase activity"/>
    <property type="evidence" value="ECO:0007669"/>
    <property type="project" value="InterPro"/>
</dbReference>
<feature type="domain" description="PTS EIIB type-1" evidence="14">
    <location>
        <begin position="450"/>
        <end position="528"/>
    </location>
</feature>
<evidence type="ECO:0000256" key="10">
    <source>
        <dbReference type="ARBA" id="ARBA00023136"/>
    </source>
</evidence>
<evidence type="ECO:0000259" key="15">
    <source>
        <dbReference type="PROSITE" id="PS51103"/>
    </source>
</evidence>
<dbReference type="InterPro" id="IPR003352">
    <property type="entry name" value="PTS_EIIC"/>
</dbReference>
<evidence type="ECO:0000256" key="8">
    <source>
        <dbReference type="ARBA" id="ARBA00022777"/>
    </source>
</evidence>
<evidence type="ECO:0000256" key="12">
    <source>
        <dbReference type="SAM" id="MobiDB-lite"/>
    </source>
</evidence>
<dbReference type="GO" id="GO:0090564">
    <property type="term" value="F:protein-phosphocysteine-glucose phosphotransferase system transporter activity"/>
    <property type="evidence" value="ECO:0007669"/>
    <property type="project" value="TreeGrafter"/>
</dbReference>
<keyword evidence="6" id="KW-0598">Phosphotransferase system</keyword>
<evidence type="ECO:0000256" key="11">
    <source>
        <dbReference type="PROSITE-ProRule" id="PRU00421"/>
    </source>
</evidence>
<gene>
    <name evidence="16" type="primary">malX</name>
    <name evidence="16" type="ORF">OB959_03260</name>
</gene>
<dbReference type="PROSITE" id="PS51098">
    <property type="entry name" value="PTS_EIIB_TYPE_1"/>
    <property type="match status" value="1"/>
</dbReference>
<evidence type="ECO:0000313" key="17">
    <source>
        <dbReference type="Proteomes" id="UP001168216"/>
    </source>
</evidence>
<feature type="transmembrane region" description="Helical" evidence="13">
    <location>
        <begin position="135"/>
        <end position="158"/>
    </location>
</feature>
<feature type="domain" description="PTS EIIC type-1" evidence="15">
    <location>
        <begin position="8"/>
        <end position="428"/>
    </location>
</feature>
<feature type="transmembrane region" description="Helical" evidence="13">
    <location>
        <begin position="61"/>
        <end position="88"/>
    </location>
</feature>
<evidence type="ECO:0000256" key="6">
    <source>
        <dbReference type="ARBA" id="ARBA00022683"/>
    </source>
</evidence>
<keyword evidence="7 13" id="KW-0812">Transmembrane</keyword>
<dbReference type="RefSeq" id="WP_274452303.1">
    <property type="nucleotide sequence ID" value="NZ_CP064746.1"/>
</dbReference>
<dbReference type="NCBIfam" id="TIGR00826">
    <property type="entry name" value="EIIB_glc"/>
    <property type="match status" value="1"/>
</dbReference>
<protein>
    <submittedName>
        <fullName evidence="16">Maltose/glucose-specific PTS transporter subunit IIBC</fullName>
        <ecNumber evidence="16">2.7.1.-</ecNumber>
    </submittedName>
</protein>
<dbReference type="PANTHER" id="PTHR30009:SF20">
    <property type="entry name" value="PTS SYSTEM GLUCOSE-SPECIFIC EIICB COMPONENT-RELATED"/>
    <property type="match status" value="1"/>
</dbReference>
<evidence type="ECO:0000256" key="2">
    <source>
        <dbReference type="ARBA" id="ARBA00022448"/>
    </source>
</evidence>
<dbReference type="GO" id="GO:0005886">
    <property type="term" value="C:plasma membrane"/>
    <property type="evidence" value="ECO:0007669"/>
    <property type="project" value="UniProtKB-SubCell"/>
</dbReference>
<evidence type="ECO:0000256" key="7">
    <source>
        <dbReference type="ARBA" id="ARBA00022692"/>
    </source>
</evidence>
<keyword evidence="2" id="KW-0813">Transport</keyword>
<dbReference type="NCBIfam" id="TIGR02004">
    <property type="entry name" value="PTS-IIBC-malX"/>
    <property type="match status" value="1"/>
</dbReference>
<feature type="transmembrane region" description="Helical" evidence="13">
    <location>
        <begin position="95"/>
        <end position="115"/>
    </location>
</feature>
<feature type="transmembrane region" description="Helical" evidence="13">
    <location>
        <begin position="350"/>
        <end position="371"/>
    </location>
</feature>
<dbReference type="InterPro" id="IPR036878">
    <property type="entry name" value="Glu_permease_IIB"/>
</dbReference>
<keyword evidence="10 13" id="KW-0472">Membrane</keyword>
<keyword evidence="9 13" id="KW-1133">Transmembrane helix</keyword>
<feature type="transmembrane region" description="Helical" evidence="13">
    <location>
        <begin position="170"/>
        <end position="195"/>
    </location>
</feature>
<comment type="caution">
    <text evidence="16">The sequence shown here is derived from an EMBL/GenBank/DDBJ whole genome shotgun (WGS) entry which is preliminary data.</text>
</comment>
<feature type="transmembrane region" description="Helical" evidence="13">
    <location>
        <begin position="320"/>
        <end position="344"/>
    </location>
</feature>
<dbReference type="CDD" id="cd00212">
    <property type="entry name" value="PTS_IIB_glc"/>
    <property type="match status" value="1"/>
</dbReference>
<dbReference type="InterPro" id="IPR018113">
    <property type="entry name" value="PTrfase_EIIB_Cys"/>
</dbReference>
<dbReference type="GO" id="GO:0009401">
    <property type="term" value="P:phosphoenolpyruvate-dependent sugar phosphotransferase system"/>
    <property type="evidence" value="ECO:0007669"/>
    <property type="project" value="UniProtKB-KW"/>
</dbReference>
<comment type="subcellular location">
    <subcellularLocation>
        <location evidence="1">Cell membrane</location>
        <topology evidence="1">Multi-pass membrane protein</topology>
    </subcellularLocation>
</comment>
<dbReference type="AlphaFoldDB" id="A0AAW7HSI7"/>
<evidence type="ECO:0000256" key="3">
    <source>
        <dbReference type="ARBA" id="ARBA00022475"/>
    </source>
</evidence>
<dbReference type="InterPro" id="IPR050429">
    <property type="entry name" value="PTS_Glucose_EIICBA"/>
</dbReference>
<dbReference type="SUPFAM" id="SSF55604">
    <property type="entry name" value="Glucose permease domain IIB"/>
    <property type="match status" value="1"/>
</dbReference>
<dbReference type="PROSITE" id="PS01035">
    <property type="entry name" value="PTS_EIIB_TYPE_1_CYS"/>
    <property type="match status" value="1"/>
</dbReference>
<sequence length="528" mass="56033">MAKSPAKSTIWEFLQSLGKTFMLPVALLAFSGILLGVGSSLTSDAVKQSMPFLDNMVLQLLFLWMTKVGLVAFIYLPVMFAVAIPLGLAREEKGVAAFAGFVGYAALNLSINFYLTVAHVIGDGAQEKAYGVKSILGISSIDTGILGAIIVGVIVAKLHARFYTYRMPDALAFFGGARFVPIITALVLGVVGLVVPLVWPWFAAGINGIGTLISHAGPFGPFLFGTGERLLLPLGLHHILVALIRFTEAGGTSLVCGNEVSGALNIFYAELSCADTTQFSVSATSFLSQGKMPAFLGGLPGAALAMYHCARPENRGKIKALLVSGVVACIIGGITEPLEFLFLFVAPVLYVIHAILTGLGFMTMGLLGVTIGNTDGNLIDFLVFGVLQGTATKWYLVPVAAAIWFAIYYGVFRFAIVRFNLKTPGREKESRESETGETAQPAGKKAGNSGYNGEIILNALGGADNILALDNCITRLRMSVQDMSRVDDKVLKANGAIGVIKLDEHNLQVVIGPQVHLVKNQLQSLMGA</sequence>
<dbReference type="InterPro" id="IPR001996">
    <property type="entry name" value="PTS_IIB_1"/>
</dbReference>
<evidence type="ECO:0000256" key="5">
    <source>
        <dbReference type="ARBA" id="ARBA00022679"/>
    </source>
</evidence>
<reference evidence="16" key="1">
    <citation type="submission" date="2023-08" db="EMBL/GenBank/DDBJ databases">
        <title>WGS of Aeromonas isolates.</title>
        <authorList>
            <person name="Lee H."/>
        </authorList>
    </citation>
    <scope>NUCLEOTIDE SEQUENCE</scope>
    <source>
        <strain evidence="16">SL22</strain>
    </source>
</reference>
<dbReference type="Gene3D" id="3.30.1360.60">
    <property type="entry name" value="Glucose permease domain IIB"/>
    <property type="match status" value="1"/>
</dbReference>
<evidence type="ECO:0000256" key="1">
    <source>
        <dbReference type="ARBA" id="ARBA00004651"/>
    </source>
</evidence>
<dbReference type="InterPro" id="IPR013013">
    <property type="entry name" value="PTS_EIIC_1"/>
</dbReference>
<dbReference type="EMBL" id="JAOPLV010000001">
    <property type="protein sequence ID" value="MDM5138819.1"/>
    <property type="molecule type" value="Genomic_DNA"/>
</dbReference>
<evidence type="ECO:0000313" key="16">
    <source>
        <dbReference type="EMBL" id="MDM5138819.1"/>
    </source>
</evidence>
<evidence type="ECO:0000256" key="9">
    <source>
        <dbReference type="ARBA" id="ARBA00022989"/>
    </source>
</evidence>
<organism evidence="16 17">
    <name type="scientific">Aeromonas bestiarum</name>
    <dbReference type="NCBI Taxonomy" id="105751"/>
    <lineage>
        <taxon>Bacteria</taxon>
        <taxon>Pseudomonadati</taxon>
        <taxon>Pseudomonadota</taxon>
        <taxon>Gammaproteobacteria</taxon>
        <taxon>Aeromonadales</taxon>
        <taxon>Aeromonadaceae</taxon>
        <taxon>Aeromonas</taxon>
    </lineage>
</organism>
<accession>A0AAW7HSI7</accession>
<evidence type="ECO:0000256" key="13">
    <source>
        <dbReference type="SAM" id="Phobius"/>
    </source>
</evidence>
<dbReference type="PANTHER" id="PTHR30009">
    <property type="entry name" value="CYTOCHROME C-TYPE SYNTHESIS PROTEIN AND PTS TRANSMEMBRANE COMPONENT"/>
    <property type="match status" value="1"/>
</dbReference>
<dbReference type="InterPro" id="IPR011301">
    <property type="entry name" value="PTS_Mal/Glc-sp_IIBC_component"/>
</dbReference>
<feature type="region of interest" description="Disordered" evidence="12">
    <location>
        <begin position="427"/>
        <end position="446"/>
    </location>
</feature>
<dbReference type="EC" id="2.7.1.-" evidence="16"/>
<keyword evidence="8" id="KW-0418">Kinase</keyword>
<dbReference type="PROSITE" id="PS51103">
    <property type="entry name" value="PTS_EIIC_TYPE_1"/>
    <property type="match status" value="1"/>
</dbReference>
<keyword evidence="4" id="KW-0762">Sugar transport</keyword>
<name>A0AAW7HSI7_9GAMM</name>
<feature type="transmembrane region" description="Helical" evidence="13">
    <location>
        <begin position="402"/>
        <end position="421"/>
    </location>
</feature>
<dbReference type="GO" id="GO:1904659">
    <property type="term" value="P:D-glucose transmembrane transport"/>
    <property type="evidence" value="ECO:0007669"/>
    <property type="project" value="TreeGrafter"/>
</dbReference>
<evidence type="ECO:0000256" key="4">
    <source>
        <dbReference type="ARBA" id="ARBA00022597"/>
    </source>
</evidence>
<dbReference type="GeneID" id="92724236"/>
<feature type="active site" description="Phosphocysteine intermediate; for EIIB activity" evidence="11">
    <location>
        <position position="472"/>
    </location>
</feature>
<dbReference type="NCBIfam" id="NF007509">
    <property type="entry name" value="PRK10110.1"/>
    <property type="match status" value="1"/>
</dbReference>
<feature type="transmembrane region" description="Helical" evidence="13">
    <location>
        <begin position="21"/>
        <end position="41"/>
    </location>
</feature>
<keyword evidence="5 16" id="KW-0808">Transferase</keyword>
<dbReference type="Proteomes" id="UP001168216">
    <property type="component" value="Unassembled WGS sequence"/>
</dbReference>
<dbReference type="GO" id="GO:0016301">
    <property type="term" value="F:kinase activity"/>
    <property type="evidence" value="ECO:0007669"/>
    <property type="project" value="UniProtKB-KW"/>
</dbReference>